<sequence length="49" mass="5156">MPTILGTVLGGSDHETPIRHPDHDIHSRLPDNSEPDTSGAALGGRIEGK</sequence>
<feature type="region of interest" description="Disordered" evidence="1">
    <location>
        <begin position="1"/>
        <end position="49"/>
    </location>
</feature>
<feature type="compositionally biased region" description="Basic and acidic residues" evidence="1">
    <location>
        <begin position="12"/>
        <end position="31"/>
    </location>
</feature>
<accession>A0A6M3XZL1</accession>
<dbReference type="AlphaFoldDB" id="A0A6M3XZL1"/>
<gene>
    <name evidence="2" type="ORF">TM448B04489_0001</name>
</gene>
<evidence type="ECO:0000313" key="2">
    <source>
        <dbReference type="EMBL" id="QJI03401.1"/>
    </source>
</evidence>
<proteinExistence type="predicted"/>
<name>A0A6M3XZL1_9ZZZZ</name>
<protein>
    <submittedName>
        <fullName evidence="2">Uncharacterized protein</fullName>
    </submittedName>
</protein>
<organism evidence="2">
    <name type="scientific">viral metagenome</name>
    <dbReference type="NCBI Taxonomy" id="1070528"/>
    <lineage>
        <taxon>unclassified sequences</taxon>
        <taxon>metagenomes</taxon>
        <taxon>organismal metagenomes</taxon>
    </lineage>
</organism>
<evidence type="ECO:0000256" key="1">
    <source>
        <dbReference type="SAM" id="MobiDB-lite"/>
    </source>
</evidence>
<reference evidence="2" key="1">
    <citation type="submission" date="2020-03" db="EMBL/GenBank/DDBJ databases">
        <title>The deep terrestrial virosphere.</title>
        <authorList>
            <person name="Holmfeldt K."/>
            <person name="Nilsson E."/>
            <person name="Simone D."/>
            <person name="Lopez-Fernandez M."/>
            <person name="Wu X."/>
            <person name="de Brujin I."/>
            <person name="Lundin D."/>
            <person name="Andersson A."/>
            <person name="Bertilsson S."/>
            <person name="Dopson M."/>
        </authorList>
    </citation>
    <scope>NUCLEOTIDE SEQUENCE</scope>
    <source>
        <strain evidence="2">TM448B04489</strain>
    </source>
</reference>
<dbReference type="EMBL" id="MT145085">
    <property type="protein sequence ID" value="QJI03401.1"/>
    <property type="molecule type" value="Genomic_DNA"/>
</dbReference>